<dbReference type="RefSeq" id="WP_002647526.1">
    <property type="nucleotide sequence ID" value="NZ_CP036341.1"/>
</dbReference>
<dbReference type="InterPro" id="IPR009061">
    <property type="entry name" value="DNA-bd_dom_put_sf"/>
</dbReference>
<dbReference type="SUPFAM" id="SSF46955">
    <property type="entry name" value="Putative DNA-binding domain"/>
    <property type="match status" value="1"/>
</dbReference>
<dbReference type="EMBL" id="CP042910">
    <property type="protein sequence ID" value="QEG15539.1"/>
    <property type="molecule type" value="Genomic_DNA"/>
</dbReference>
<gene>
    <name evidence="2" type="ORF">GmarT_13800</name>
</gene>
<protein>
    <submittedName>
        <fullName evidence="2">Helix-turn-helix domain protein</fullName>
    </submittedName>
</protein>
<dbReference type="NCBIfam" id="TIGR01764">
    <property type="entry name" value="excise"/>
    <property type="match status" value="1"/>
</dbReference>
<dbReference type="InterPro" id="IPR010093">
    <property type="entry name" value="SinI_DNA-bd"/>
</dbReference>
<proteinExistence type="predicted"/>
<accession>A0ABX5YIR6</accession>
<sequence length="64" mass="7266">MTTICDEPRLLLNESEAAHLLNVCGRTLARMRNQGKLKFLKIGNAVRYSRADIEEFIESQAKTT</sequence>
<dbReference type="GeneID" id="98646017"/>
<feature type="domain" description="Helix-turn-helix" evidence="1">
    <location>
        <begin position="12"/>
        <end position="60"/>
    </location>
</feature>
<evidence type="ECO:0000313" key="3">
    <source>
        <dbReference type="Proteomes" id="UP000322887"/>
    </source>
</evidence>
<evidence type="ECO:0000313" key="2">
    <source>
        <dbReference type="EMBL" id="QEG15539.1"/>
    </source>
</evidence>
<dbReference type="InterPro" id="IPR041657">
    <property type="entry name" value="HTH_17"/>
</dbReference>
<reference evidence="2 3" key="1">
    <citation type="submission" date="2019-08" db="EMBL/GenBank/DDBJ databases">
        <title>Deep-cultivation of Planctomycetes and their phenomic and genomic characterization uncovers novel biology.</title>
        <authorList>
            <person name="Wiegand S."/>
            <person name="Jogler M."/>
            <person name="Boedeker C."/>
            <person name="Pinto D."/>
            <person name="Vollmers J."/>
            <person name="Rivas-Marin E."/>
            <person name="Kohn T."/>
            <person name="Peeters S.H."/>
            <person name="Heuer A."/>
            <person name="Rast P."/>
            <person name="Oberbeckmann S."/>
            <person name="Bunk B."/>
            <person name="Jeske O."/>
            <person name="Meyerdierks A."/>
            <person name="Storesund J.E."/>
            <person name="Kallscheuer N."/>
            <person name="Luecker S."/>
            <person name="Lage O.M."/>
            <person name="Pohl T."/>
            <person name="Merkel B.J."/>
            <person name="Hornburger P."/>
            <person name="Mueller R.-W."/>
            <person name="Bruemmer F."/>
            <person name="Labrenz M."/>
            <person name="Spormann A.M."/>
            <person name="Op den Camp H."/>
            <person name="Overmann J."/>
            <person name="Amann R."/>
            <person name="Jetten M.S.M."/>
            <person name="Mascher T."/>
            <person name="Medema M.H."/>
            <person name="Devos D.P."/>
            <person name="Kaster A.-K."/>
            <person name="Ovreas L."/>
            <person name="Rohde M."/>
            <person name="Galperin M.Y."/>
            <person name="Jogler C."/>
        </authorList>
    </citation>
    <scope>NUCLEOTIDE SEQUENCE [LARGE SCALE GENOMIC DNA]</scope>
    <source>
        <strain evidence="2 3">DSM 8797</strain>
    </source>
</reference>
<evidence type="ECO:0000259" key="1">
    <source>
        <dbReference type="Pfam" id="PF12728"/>
    </source>
</evidence>
<keyword evidence="3" id="KW-1185">Reference proteome</keyword>
<organism evidence="2 3">
    <name type="scientific">Gimesia maris</name>
    <dbReference type="NCBI Taxonomy" id="122"/>
    <lineage>
        <taxon>Bacteria</taxon>
        <taxon>Pseudomonadati</taxon>
        <taxon>Planctomycetota</taxon>
        <taxon>Planctomycetia</taxon>
        <taxon>Planctomycetales</taxon>
        <taxon>Planctomycetaceae</taxon>
        <taxon>Gimesia</taxon>
    </lineage>
</organism>
<name>A0ABX5YIR6_9PLAN</name>
<dbReference type="Proteomes" id="UP000322887">
    <property type="component" value="Chromosome"/>
</dbReference>
<dbReference type="Pfam" id="PF12728">
    <property type="entry name" value="HTH_17"/>
    <property type="match status" value="1"/>
</dbReference>